<dbReference type="eggNOG" id="KOG4193">
    <property type="taxonomic scope" value="Eukaryota"/>
</dbReference>
<feature type="compositionally biased region" description="Low complexity" evidence="10">
    <location>
        <begin position="2313"/>
        <end position="2329"/>
    </location>
</feature>
<dbReference type="InterPro" id="IPR013783">
    <property type="entry name" value="Ig-like_fold"/>
</dbReference>
<dbReference type="InterPro" id="IPR003599">
    <property type="entry name" value="Ig_sub"/>
</dbReference>
<feature type="transmembrane region" description="Helical" evidence="11">
    <location>
        <begin position="2412"/>
        <end position="2433"/>
    </location>
</feature>
<feature type="domain" description="SRCR" evidence="15">
    <location>
        <begin position="897"/>
        <end position="1011"/>
    </location>
</feature>
<evidence type="ECO:0000256" key="7">
    <source>
        <dbReference type="ARBA" id="ARBA00023157"/>
    </source>
</evidence>
<feature type="domain" description="EGF-like" evidence="12">
    <location>
        <begin position="1713"/>
        <end position="1752"/>
    </location>
</feature>
<evidence type="ECO:0000256" key="2">
    <source>
        <dbReference type="ARBA" id="ARBA00004236"/>
    </source>
</evidence>
<feature type="disulfide bond" evidence="9">
    <location>
        <begin position="1339"/>
        <end position="1349"/>
    </location>
</feature>
<evidence type="ECO:0000256" key="3">
    <source>
        <dbReference type="ARBA" id="ARBA00022475"/>
    </source>
</evidence>
<feature type="disulfide bond" evidence="9">
    <location>
        <begin position="827"/>
        <end position="888"/>
    </location>
</feature>
<dbReference type="SMART" id="SM00181">
    <property type="entry name" value="EGF"/>
    <property type="match status" value="1"/>
</dbReference>
<feature type="domain" description="GAIN-B" evidence="13">
    <location>
        <begin position="2151"/>
        <end position="2315"/>
    </location>
</feature>
<feature type="transmembrane region" description="Helical" evidence="11">
    <location>
        <begin position="2536"/>
        <end position="2556"/>
    </location>
</feature>
<feature type="domain" description="G-protein coupled receptors family 2 profile 2" evidence="14">
    <location>
        <begin position="2340"/>
        <end position="2592"/>
    </location>
</feature>
<comment type="caution">
    <text evidence="9">Lacks conserved residue(s) required for the propagation of feature annotation.</text>
</comment>
<dbReference type="InterPro" id="IPR057244">
    <property type="entry name" value="GAIN_B"/>
</dbReference>
<dbReference type="InterPro" id="IPR003598">
    <property type="entry name" value="Ig_sub2"/>
</dbReference>
<dbReference type="GO" id="GO:0004930">
    <property type="term" value="F:G protein-coupled receptor activity"/>
    <property type="evidence" value="ECO:0007669"/>
    <property type="project" value="InterPro"/>
</dbReference>
<evidence type="ECO:0000256" key="10">
    <source>
        <dbReference type="SAM" id="MobiDB-lite"/>
    </source>
</evidence>
<feature type="domain" description="Ig-like" evidence="16">
    <location>
        <begin position="316"/>
        <end position="429"/>
    </location>
</feature>
<keyword evidence="7 9" id="KW-1015">Disulfide bond</keyword>
<feature type="domain" description="SRCR" evidence="15">
    <location>
        <begin position="657"/>
        <end position="761"/>
    </location>
</feature>
<comment type="subcellular location">
    <subcellularLocation>
        <location evidence="2">Cell membrane</location>
    </subcellularLocation>
    <subcellularLocation>
        <location evidence="1">Membrane</location>
        <topology evidence="1">Multi-pass membrane protein</topology>
    </subcellularLocation>
</comment>
<dbReference type="Pfam" id="PF00530">
    <property type="entry name" value="SRCR"/>
    <property type="match status" value="3"/>
</dbReference>
<evidence type="ECO:0000259" key="14">
    <source>
        <dbReference type="PROSITE" id="PS50261"/>
    </source>
</evidence>
<evidence type="ECO:0000256" key="9">
    <source>
        <dbReference type="PROSITE-ProRule" id="PRU00196"/>
    </source>
</evidence>
<keyword evidence="6 11" id="KW-0472">Membrane</keyword>
<accession>A0A1X7UFJ1</accession>
<dbReference type="PROSITE" id="PS50261">
    <property type="entry name" value="G_PROTEIN_RECEP_F2_4"/>
    <property type="match status" value="1"/>
</dbReference>
<dbReference type="Pfam" id="PF01825">
    <property type="entry name" value="GPS"/>
    <property type="match status" value="1"/>
</dbReference>
<dbReference type="SUPFAM" id="SSF57196">
    <property type="entry name" value="EGF/Laminin"/>
    <property type="match status" value="1"/>
</dbReference>
<feature type="domain" description="Ig-like" evidence="16">
    <location>
        <begin position="1761"/>
        <end position="1840"/>
    </location>
</feature>
<dbReference type="SMART" id="SM00202">
    <property type="entry name" value="SR"/>
    <property type="match status" value="2"/>
</dbReference>
<dbReference type="InterPro" id="IPR001881">
    <property type="entry name" value="EGF-like_Ca-bd_dom"/>
</dbReference>
<dbReference type="SMART" id="SM00409">
    <property type="entry name" value="IG"/>
    <property type="match status" value="5"/>
</dbReference>
<dbReference type="InterPro" id="IPR000152">
    <property type="entry name" value="EGF-type_Asp/Asn_hydroxyl_site"/>
</dbReference>
<keyword evidence="5 11" id="KW-1133">Transmembrane helix</keyword>
<dbReference type="OrthoDB" id="428111at2759"/>
<dbReference type="GO" id="GO:0007166">
    <property type="term" value="P:cell surface receptor signaling pathway"/>
    <property type="evidence" value="ECO:0007669"/>
    <property type="project" value="InterPro"/>
</dbReference>
<dbReference type="SMART" id="SM00179">
    <property type="entry name" value="EGF_CA"/>
    <property type="match status" value="1"/>
</dbReference>
<dbReference type="InterPro" id="IPR000203">
    <property type="entry name" value="GPS"/>
</dbReference>
<evidence type="ECO:0000256" key="6">
    <source>
        <dbReference type="ARBA" id="ARBA00023136"/>
    </source>
</evidence>
<dbReference type="SUPFAM" id="SSF48726">
    <property type="entry name" value="Immunoglobulin"/>
    <property type="match status" value="5"/>
</dbReference>
<dbReference type="PROSITE" id="PS00010">
    <property type="entry name" value="ASX_HYDROXYL"/>
    <property type="match status" value="1"/>
</dbReference>
<dbReference type="Gene3D" id="3.10.250.10">
    <property type="entry name" value="SRCR-like domain"/>
    <property type="match status" value="5"/>
</dbReference>
<dbReference type="CDD" id="cd13952">
    <property type="entry name" value="7tm_classB"/>
    <property type="match status" value="1"/>
</dbReference>
<evidence type="ECO:0000259" key="12">
    <source>
        <dbReference type="PROSITE" id="PS50026"/>
    </source>
</evidence>
<dbReference type="InParanoid" id="A0A1X7UFJ1"/>
<dbReference type="InterPro" id="IPR001190">
    <property type="entry name" value="SRCR"/>
</dbReference>
<dbReference type="Pfam" id="PF13927">
    <property type="entry name" value="Ig_3"/>
    <property type="match status" value="2"/>
</dbReference>
<sequence length="2686" mass="289716">MFTASTNIDLVCSTNYQSKTGLPYPLVGSAKDYGVNFIPNYITDFSCPADSSYADSSCNYTTNTQSCAGYSGPSIVTCINGPDDCGSGNIQIQQGSYGYGHLNNNQYLVTGYPQICVTYDYIPICRDGVSEEELRYICYRTGYYGYTLGPVIGSESNFTAPNSTYSATNLSCPVFSEYDNCNYTTFNGNCDTRGGPILLTCLQVPSVCRHGDVRIVDGPNNYTGRPEFCYFGTWRSICGIGFDLYDAAVTCSLAGFNHDLARNLSAGSYGYNNLPPVLAGLQCTGKEGSFSNCTPINGDLLSSCNYTQAAAVACEPVILAINTTINGTATLGPNTNLTLTCTLDYQFLSGDFQLNSIGWYRNGARLSSVSGRYNLTESEVEQYRCRYYGYYGCDNETVAVRLVLAFENLMLSDAGEYDCRVNLTDFNVSRTVVNSTTETLNIIRDGTSSTSSVIVSTSVSTEVFSSTIEPSTTSVSTGVFTSTIELSTTSVSTEVFSSTIEPSTTSVSTEVFSSTIEPSTTSVSTGVFTSTIGPSTTSVSTEVFSSTIEPSTTSVSTEVFSSTIGPSTTSVSTGVFTSTIEPSTTSVSTEVFSSTIELSTTSVSTEVFTSTTSFSFSSSVSISASSFSVTPTPSSTPAVGEPCYSTNNARFGNASRFTFYPGSQSVYTGRVEVCPRSRVYTPVCNDAINDQFAYAFCRRINYNSYPVYELLIGTESDYSVYNTTSVITNITCSYSSLSSCTYTTDSTNCSSYGGVAIFSCRENVTTSTSECSDGNSVRLLNYTRVYNRYADFETVSSGRVSGCVNSQYVDICADGNSDLEAIAQRACNDRDYNSRATIIPWTSDYSMSSSGIVLRNVSCGSDVYSLQGCTYEISNITECPSGILAVTCETTCSNGRTRMVNERVEYTSNGSARVSGRLEICINRDWVSVCDDDTLSEPLADIACNSIGNGFNSGVFLPSNTSLYGSNDRVYTNFTCEFGDWTSYIYNCINDARPANDSAECVNKNAVIQCFRPSRSCYSSYQSLYYSSFITTADGRYGFIGRISTCINMQEAVYCNNTITSSNIDLVCSGNYQSRTGLPYPLVGSAKDYGVNFIPNYITGFSCPADSPYADSSCNYTTNTQSCTGYGGPSIVTCINGPYSCGSGNIQIRQGSYGSGRLNNNQYLVTGYPQICVTYDYIPICRDGVSEEELRYICYRTGYYGYTLGPVIGSESNFTAPNSTYSATNLSCPIFSEYDNCNYTTFNGNCDTRGGPILLTCLQVPSVCRHGDVRIVDGPNNYTGRPEFCYFGTWRSICGIGFDLYDASVTCSLAGFNHDLARNLSAGSYGYNNLPPVLAGLQCTGREGSFSNCTPINGDLLSSCNYTQAAAVACEPVILAINTTINGTATLGPNTNLTLTCTLDYQFLSGDFQLNSIGWYRNGARLSSVSGRYNLTESEVEQYRCGYYGYYRCDNETVAVRLVLAFENLMLSDAGEYDCRVNLTDFNVSRTVVNSTTETLNIIAGPQLISSPQNYTVINGSNVMFNCSFTSELMMTAQWYYASLTGTTNGSPLTSGVRLVVSPTVYNGVNQYSTSLSINTAMVPDIGVYQCVGSSTNGIATGYGSLIVLVAGTIDVTAVAQSIEEGNTLTLTCTVSSSYPEVSTFSWFRGSSLITLTNRVTISTGSTIDTSTGLYTSTSQLMIQNTLTGDSGQYLCRVPPVFSLPSLLDRIAVSITPRNECIIDGGSTPCVNGYCVDEVNDYYCVCPDNFFGRNCETPVVINSAPVIVTPPMDQDVPLGSLVNLTCVATGAPQPVITWYLEGTLIPGANSPIYIIDSIQPAQRGTYSCRAMNSEGMVQATATVTINDIRQYVTTLTASSSRKRQVQLPPAIEAVYNQTRDTLVGNELSPGSGIIVADITYALASDGAGVLFIFTLRVPPMANTDGITNSLNALTADIAANYPGISFSPVMRFDGCSPETLPVTAGSSLNIMWPEVDVRVVARPICPCGDITTNFGAVGIRRCNGTFSAPAVWLTPNTTQCIFDQTTTRLCQLSMNDNAEEVATQLTNITTNTQEIDPVDIGLIGTLAEEVAEDASDPEVLDSLMSTMNNILDAPDSVLEESQQSSNGSQRIVNVIEAMARTANITRGGSVTVVRPNVAIEAQAVEASTFNGAEFSIGTTSTGTLDENTTSSSTNVNSVSIPPTLLTNVGVNGSARIGFSAITNSKLFQPRDTSSNTPPVRVESIVLSIDIYIDGGSRVTVQELSDPITLSFTITLNTGSSRRRRQATPSNTISECAFWDTTSFTWSTTGITTVPTATGVNCIVTHLSSFAVVQRDAPVSSSTTPTPTPTGVTPPTEPVTEEYSPEPILFIGLIISIVLILVAVIGHLASDAQRHCPEGRLLATSHITLIILYFVFVLATAATYTDSTGFCGTFAGLFHYFSLVYFVWLMFEGLFYAVKLRMGIGGNAFTRHYFIVSLVFALILPAVIVIISAALGYNYYAMENVFCRPQKFLFYSGYVMPVAVLYLTTLISYCVSFFLIYCFEMTSAEKQFRKDSVISHYYAGLILFIIFGVVWVFAITGTQYNITGPGSTALQYVFGSFSMIHALLLVILTFARTSDTRLAFRPIARMIPGRTGKYEFAADTRGAQETYGLDISGKYLTDETKMARADEKEPLAVSNIDEDDEPRYVTSTSVTVVVNEDALEGDEKTEL</sequence>
<organism evidence="17">
    <name type="scientific">Amphimedon queenslandica</name>
    <name type="common">Sponge</name>
    <dbReference type="NCBI Taxonomy" id="400682"/>
    <lineage>
        <taxon>Eukaryota</taxon>
        <taxon>Metazoa</taxon>
        <taxon>Porifera</taxon>
        <taxon>Demospongiae</taxon>
        <taxon>Heteroscleromorpha</taxon>
        <taxon>Haplosclerida</taxon>
        <taxon>Niphatidae</taxon>
        <taxon>Amphimedon</taxon>
    </lineage>
</organism>
<reference evidence="17" key="1">
    <citation type="submission" date="2017-05" db="UniProtKB">
        <authorList>
            <consortium name="EnsemblMetazoa"/>
        </authorList>
    </citation>
    <scope>IDENTIFICATION</scope>
</reference>
<feature type="domain" description="SRCR" evidence="15">
    <location>
        <begin position="1269"/>
        <end position="1371"/>
    </location>
</feature>
<dbReference type="Gene3D" id="2.10.25.10">
    <property type="entry name" value="Laminin"/>
    <property type="match status" value="1"/>
</dbReference>
<dbReference type="InterPro" id="IPR036179">
    <property type="entry name" value="Ig-like_dom_sf"/>
</dbReference>
<feature type="disulfide bond" evidence="9">
    <location>
        <begin position="859"/>
        <end position="869"/>
    </location>
</feature>
<dbReference type="InterPro" id="IPR017981">
    <property type="entry name" value="GPCR_2-like_7TM"/>
</dbReference>
<dbReference type="GO" id="GO:0005886">
    <property type="term" value="C:plasma membrane"/>
    <property type="evidence" value="ECO:0007669"/>
    <property type="project" value="UniProtKB-SubCell"/>
</dbReference>
<dbReference type="Gene3D" id="2.60.40.10">
    <property type="entry name" value="Immunoglobulins"/>
    <property type="match status" value="5"/>
</dbReference>
<feature type="region of interest" description="Disordered" evidence="10">
    <location>
        <begin position="2313"/>
        <end position="2335"/>
    </location>
</feature>
<dbReference type="PROSITE" id="PS50835">
    <property type="entry name" value="IG_LIKE"/>
    <property type="match status" value="4"/>
</dbReference>
<evidence type="ECO:0000259" key="15">
    <source>
        <dbReference type="PROSITE" id="PS50287"/>
    </source>
</evidence>
<dbReference type="EnsemblMetazoa" id="Aqu2.1.26223_001">
    <property type="protein sequence ID" value="Aqu2.1.26223_001"/>
    <property type="gene ID" value="Aqu2.1.26223"/>
</dbReference>
<dbReference type="SMART" id="SM00303">
    <property type="entry name" value="GPS"/>
    <property type="match status" value="1"/>
</dbReference>
<dbReference type="Gene3D" id="1.20.1070.10">
    <property type="entry name" value="Rhodopsin 7-helix transmembrane proteins"/>
    <property type="match status" value="1"/>
</dbReference>
<feature type="transmembrane region" description="Helical" evidence="11">
    <location>
        <begin position="2453"/>
        <end position="2475"/>
    </location>
</feature>
<dbReference type="SMART" id="SM00408">
    <property type="entry name" value="IGc2"/>
    <property type="match status" value="3"/>
</dbReference>
<dbReference type="CDD" id="cd00098">
    <property type="entry name" value="IgC1"/>
    <property type="match status" value="1"/>
</dbReference>
<dbReference type="CDD" id="cd00054">
    <property type="entry name" value="EGF_CA"/>
    <property type="match status" value="1"/>
</dbReference>
<dbReference type="InterPro" id="IPR058808">
    <property type="entry name" value="GAIN_ADGRA2/3"/>
</dbReference>
<feature type="disulfide bond" evidence="8">
    <location>
        <begin position="1742"/>
        <end position="1751"/>
    </location>
</feature>
<keyword evidence="3" id="KW-1003">Cell membrane</keyword>
<evidence type="ECO:0000259" key="16">
    <source>
        <dbReference type="PROSITE" id="PS50835"/>
    </source>
</evidence>
<dbReference type="InterPro" id="IPR000742">
    <property type="entry name" value="EGF"/>
</dbReference>
<evidence type="ECO:0000259" key="13">
    <source>
        <dbReference type="PROSITE" id="PS50221"/>
    </source>
</evidence>
<evidence type="ECO:0000313" key="17">
    <source>
        <dbReference type="EnsemblMetazoa" id="Aqu2.1.26223_001"/>
    </source>
</evidence>
<feature type="disulfide bond" evidence="9">
    <location>
        <begin position="283"/>
        <end position="293"/>
    </location>
</feature>
<dbReference type="PROSITE" id="PS50221">
    <property type="entry name" value="GAIN_B"/>
    <property type="match status" value="1"/>
</dbReference>
<dbReference type="PANTHER" id="PTHR45692:SF1">
    <property type="entry name" value="G-PROTEIN COUPLED RECEPTORS FAMILY 2 PROFILE 2 DOMAIN-CONTAINING PROTEIN"/>
    <property type="match status" value="1"/>
</dbReference>
<feature type="transmembrane region" description="Helical" evidence="11">
    <location>
        <begin position="2487"/>
        <end position="2515"/>
    </location>
</feature>
<protein>
    <submittedName>
        <fullName evidence="17">Uncharacterized protein</fullName>
    </submittedName>
</protein>
<dbReference type="InterPro" id="IPR000832">
    <property type="entry name" value="GPCR_2_secretin-like"/>
</dbReference>
<feature type="domain" description="SRCR" evidence="15">
    <location>
        <begin position="213"/>
        <end position="315"/>
    </location>
</feature>
<name>A0A1X7UFJ1_AMPQE</name>
<evidence type="ECO:0000256" key="11">
    <source>
        <dbReference type="SAM" id="Phobius"/>
    </source>
</evidence>
<dbReference type="PROSITE" id="PS50287">
    <property type="entry name" value="SRCR_2"/>
    <property type="match status" value="5"/>
</dbReference>
<dbReference type="Pfam" id="PF26588">
    <property type="entry name" value="GAIN_ADGRA3"/>
    <property type="match status" value="1"/>
</dbReference>
<feature type="transmembrane region" description="Helical" evidence="11">
    <location>
        <begin position="2568"/>
        <end position="2590"/>
    </location>
</feature>
<feature type="domain" description="Ig-like" evidence="16">
    <location>
        <begin position="1372"/>
        <end position="1485"/>
    </location>
</feature>
<evidence type="ECO:0000256" key="8">
    <source>
        <dbReference type="PROSITE-ProRule" id="PRU00076"/>
    </source>
</evidence>
<feature type="domain" description="SRCR" evidence="15">
    <location>
        <begin position="777"/>
        <end position="889"/>
    </location>
</feature>
<dbReference type="InterPro" id="IPR007110">
    <property type="entry name" value="Ig-like_dom"/>
</dbReference>
<dbReference type="PROSITE" id="PS50026">
    <property type="entry name" value="EGF_3"/>
    <property type="match status" value="1"/>
</dbReference>
<keyword evidence="4 11" id="KW-0812">Transmembrane</keyword>
<keyword evidence="8" id="KW-0245">EGF-like domain</keyword>
<evidence type="ECO:0000256" key="5">
    <source>
        <dbReference type="ARBA" id="ARBA00022989"/>
    </source>
</evidence>
<evidence type="ECO:0000256" key="1">
    <source>
        <dbReference type="ARBA" id="ARBA00004141"/>
    </source>
</evidence>
<dbReference type="eggNOG" id="KOG4475">
    <property type="taxonomic scope" value="Eukaryota"/>
</dbReference>
<evidence type="ECO:0000256" key="4">
    <source>
        <dbReference type="ARBA" id="ARBA00022692"/>
    </source>
</evidence>
<feature type="domain" description="Ig-like" evidence="16">
    <location>
        <begin position="1580"/>
        <end position="1710"/>
    </location>
</feature>
<dbReference type="PANTHER" id="PTHR45692">
    <property type="entry name" value="G_PROTEIN_RECEP_F2_4 DOMAIN-CONTAINING PROTEIN"/>
    <property type="match status" value="1"/>
</dbReference>
<dbReference type="Pfam" id="PF00002">
    <property type="entry name" value="7tm_2"/>
    <property type="match status" value="1"/>
</dbReference>
<dbReference type="InterPro" id="IPR036772">
    <property type="entry name" value="SRCR-like_dom_sf"/>
</dbReference>
<dbReference type="SUPFAM" id="SSF56487">
    <property type="entry name" value="SRCR-like"/>
    <property type="match status" value="5"/>
</dbReference>
<dbReference type="GO" id="GO:0005509">
    <property type="term" value="F:calcium ion binding"/>
    <property type="evidence" value="ECO:0007669"/>
    <property type="project" value="InterPro"/>
</dbReference>
<proteinExistence type="predicted"/>
<feature type="transmembrane region" description="Helical" evidence="11">
    <location>
        <begin position="2376"/>
        <end position="2400"/>
    </location>
</feature>
<dbReference type="PROSITE" id="PS00022">
    <property type="entry name" value="EGF_1"/>
    <property type="match status" value="1"/>
</dbReference>
<feature type="transmembrane region" description="Helical" evidence="11">
    <location>
        <begin position="2343"/>
        <end position="2364"/>
    </location>
</feature>